<evidence type="ECO:0000313" key="1">
    <source>
        <dbReference type="EMBL" id="KAF7817159.1"/>
    </source>
</evidence>
<evidence type="ECO:0000313" key="2">
    <source>
        <dbReference type="Proteomes" id="UP000634136"/>
    </source>
</evidence>
<comment type="caution">
    <text evidence="1">The sequence shown here is derived from an EMBL/GenBank/DDBJ whole genome shotgun (WGS) entry which is preliminary data.</text>
</comment>
<proteinExistence type="predicted"/>
<dbReference type="EMBL" id="JAAIUW010000009">
    <property type="protein sequence ID" value="KAF7817159.1"/>
    <property type="molecule type" value="Genomic_DNA"/>
</dbReference>
<dbReference type="AlphaFoldDB" id="A0A834WHF3"/>
<name>A0A834WHF3_9FABA</name>
<reference evidence="1" key="1">
    <citation type="submission" date="2020-09" db="EMBL/GenBank/DDBJ databases">
        <title>Genome-Enabled Discovery of Anthraquinone Biosynthesis in Senna tora.</title>
        <authorList>
            <person name="Kang S.-H."/>
            <person name="Pandey R.P."/>
            <person name="Lee C.-M."/>
            <person name="Sim J.-S."/>
            <person name="Jeong J.-T."/>
            <person name="Choi B.-S."/>
            <person name="Jung M."/>
            <person name="Ginzburg D."/>
            <person name="Zhao K."/>
            <person name="Won S.Y."/>
            <person name="Oh T.-J."/>
            <person name="Yu Y."/>
            <person name="Kim N.-H."/>
            <person name="Lee O.R."/>
            <person name="Lee T.-H."/>
            <person name="Bashyal P."/>
            <person name="Kim T.-S."/>
            <person name="Lee W.-H."/>
            <person name="Kawkins C."/>
            <person name="Kim C.-K."/>
            <person name="Kim J.S."/>
            <person name="Ahn B.O."/>
            <person name="Rhee S.Y."/>
            <person name="Sohng J.K."/>
        </authorList>
    </citation>
    <scope>NUCLEOTIDE SEQUENCE</scope>
    <source>
        <tissue evidence="1">Leaf</tissue>
    </source>
</reference>
<dbReference type="Proteomes" id="UP000634136">
    <property type="component" value="Unassembled WGS sequence"/>
</dbReference>
<gene>
    <name evidence="1" type="ORF">G2W53_031128</name>
</gene>
<protein>
    <submittedName>
        <fullName evidence="1">Uncharacterized protein</fullName>
    </submittedName>
</protein>
<sequence>MSSSLESPNDGIGETIGLGHQLTTRFLRSTFNVQRPLIPTPSAF</sequence>
<keyword evidence="2" id="KW-1185">Reference proteome</keyword>
<accession>A0A834WHF3</accession>
<organism evidence="1 2">
    <name type="scientific">Senna tora</name>
    <dbReference type="NCBI Taxonomy" id="362788"/>
    <lineage>
        <taxon>Eukaryota</taxon>
        <taxon>Viridiplantae</taxon>
        <taxon>Streptophyta</taxon>
        <taxon>Embryophyta</taxon>
        <taxon>Tracheophyta</taxon>
        <taxon>Spermatophyta</taxon>
        <taxon>Magnoliopsida</taxon>
        <taxon>eudicotyledons</taxon>
        <taxon>Gunneridae</taxon>
        <taxon>Pentapetalae</taxon>
        <taxon>rosids</taxon>
        <taxon>fabids</taxon>
        <taxon>Fabales</taxon>
        <taxon>Fabaceae</taxon>
        <taxon>Caesalpinioideae</taxon>
        <taxon>Cassia clade</taxon>
        <taxon>Senna</taxon>
    </lineage>
</organism>